<accession>A0AAJ0C1Q6</accession>
<feature type="compositionally biased region" description="Acidic residues" evidence="5">
    <location>
        <begin position="64"/>
        <end position="87"/>
    </location>
</feature>
<feature type="region of interest" description="Disordered" evidence="5">
    <location>
        <begin position="37"/>
        <end position="128"/>
    </location>
</feature>
<dbReference type="AlphaFoldDB" id="A0AAJ0C1Q6"/>
<dbReference type="Pfam" id="PF04000">
    <property type="entry name" value="Sas10_Utp3"/>
    <property type="match status" value="1"/>
</dbReference>
<dbReference type="InterPro" id="IPR007146">
    <property type="entry name" value="Sas10/Utp3/C1D"/>
</dbReference>
<feature type="compositionally biased region" description="Acidic residues" evidence="5">
    <location>
        <begin position="109"/>
        <end position="122"/>
    </location>
</feature>
<comment type="subcellular location">
    <subcellularLocation>
        <location evidence="1">Nucleus</location>
    </subcellularLocation>
</comment>
<feature type="domain" description="Sas10 C-terminal" evidence="6">
    <location>
        <begin position="564"/>
        <end position="639"/>
    </location>
</feature>
<dbReference type="InterPro" id="IPR018972">
    <property type="entry name" value="Sas10_C_dom"/>
</dbReference>
<feature type="compositionally biased region" description="Basic and acidic residues" evidence="5">
    <location>
        <begin position="413"/>
        <end position="434"/>
    </location>
</feature>
<feature type="compositionally biased region" description="Acidic residues" evidence="5">
    <location>
        <begin position="400"/>
        <end position="412"/>
    </location>
</feature>
<feature type="compositionally biased region" description="Basic and acidic residues" evidence="5">
    <location>
        <begin position="536"/>
        <end position="555"/>
    </location>
</feature>
<evidence type="ECO:0000313" key="7">
    <source>
        <dbReference type="EMBL" id="KAK1768530.1"/>
    </source>
</evidence>
<organism evidence="7 8">
    <name type="scientific">Phialemonium atrogriseum</name>
    <dbReference type="NCBI Taxonomy" id="1093897"/>
    <lineage>
        <taxon>Eukaryota</taxon>
        <taxon>Fungi</taxon>
        <taxon>Dikarya</taxon>
        <taxon>Ascomycota</taxon>
        <taxon>Pezizomycotina</taxon>
        <taxon>Sordariomycetes</taxon>
        <taxon>Sordariomycetidae</taxon>
        <taxon>Cephalothecales</taxon>
        <taxon>Cephalothecaceae</taxon>
        <taxon>Phialemonium</taxon>
    </lineage>
</organism>
<proteinExistence type="inferred from homology"/>
<evidence type="ECO:0000256" key="1">
    <source>
        <dbReference type="ARBA" id="ARBA00004123"/>
    </source>
</evidence>
<dbReference type="PANTHER" id="PTHR13237:SF8">
    <property type="entry name" value="SOMETHING ABOUT SILENCING PROTEIN 10"/>
    <property type="match status" value="1"/>
</dbReference>
<comment type="similarity">
    <text evidence="2">Belongs to the SAS10 family.</text>
</comment>
<feature type="region of interest" description="Disordered" evidence="5">
    <location>
        <begin position="381"/>
        <end position="555"/>
    </location>
</feature>
<name>A0AAJ0C1Q6_9PEZI</name>
<feature type="compositionally biased region" description="Basic and acidic residues" evidence="5">
    <location>
        <begin position="467"/>
        <end position="488"/>
    </location>
</feature>
<keyword evidence="8" id="KW-1185">Reference proteome</keyword>
<dbReference type="RefSeq" id="XP_060284743.1">
    <property type="nucleotide sequence ID" value="XM_060427610.1"/>
</dbReference>
<feature type="compositionally biased region" description="Basic and acidic residues" evidence="5">
    <location>
        <begin position="42"/>
        <end position="56"/>
    </location>
</feature>
<reference evidence="7" key="1">
    <citation type="submission" date="2023-06" db="EMBL/GenBank/DDBJ databases">
        <title>Genome-scale phylogeny and comparative genomics of the fungal order Sordariales.</title>
        <authorList>
            <consortium name="Lawrence Berkeley National Laboratory"/>
            <person name="Hensen N."/>
            <person name="Bonometti L."/>
            <person name="Westerberg I."/>
            <person name="Brannstrom I.O."/>
            <person name="Guillou S."/>
            <person name="Cros-Aarteil S."/>
            <person name="Calhoun S."/>
            <person name="Haridas S."/>
            <person name="Kuo A."/>
            <person name="Mondo S."/>
            <person name="Pangilinan J."/>
            <person name="Riley R."/>
            <person name="Labutti K."/>
            <person name="Andreopoulos B."/>
            <person name="Lipzen A."/>
            <person name="Chen C."/>
            <person name="Yanf M."/>
            <person name="Daum C."/>
            <person name="Ng V."/>
            <person name="Clum A."/>
            <person name="Steindorff A."/>
            <person name="Ohm R."/>
            <person name="Martin F."/>
            <person name="Silar P."/>
            <person name="Natvig D."/>
            <person name="Lalanne C."/>
            <person name="Gautier V."/>
            <person name="Ament-Velasquez S.L."/>
            <person name="Kruys A."/>
            <person name="Hutchinson M.I."/>
            <person name="Powell A.J."/>
            <person name="Barry K."/>
            <person name="Miller A.N."/>
            <person name="Grigoriev I.V."/>
            <person name="Debuchy R."/>
            <person name="Gladieux P."/>
            <person name="Thoren M.H."/>
            <person name="Johannesson H."/>
        </authorList>
    </citation>
    <scope>NUCLEOTIDE SEQUENCE</scope>
    <source>
        <strain evidence="7">8032-3</strain>
    </source>
</reference>
<evidence type="ECO:0000256" key="4">
    <source>
        <dbReference type="ARBA" id="ARBA00023242"/>
    </source>
</evidence>
<keyword evidence="4" id="KW-0539">Nucleus</keyword>
<feature type="region of interest" description="Disordered" evidence="5">
    <location>
        <begin position="310"/>
        <end position="345"/>
    </location>
</feature>
<dbReference type="Pfam" id="PF09368">
    <property type="entry name" value="Sas10"/>
    <property type="match status" value="1"/>
</dbReference>
<sequence>MAKKRKAPRQAASSGPKDVDPADARLRINTFEDIADSEEEYFMNKDRIDFDEEPRSKRQRRLEDEEAFLELSDEEVLADSDESDDDEGGKGEPLKKAKSAATNRKDPEVSDEEQGGEQEDDSGWWGSSKKEYYDADQIETEADALEEEAEARRLQQKKLAKMSEADFMFDEQDWLAPTTDATEGGDVVTETLKDAKITEDMTPEDRYKLLQARYPEFDYLVDEFQTLQPLLAECQKEAVGKPSKSLEVVKVWVLGSYIASLASYFAILTSPARDSDGAPTTMDPAELRDHDIMETLMNCREMWLKVKKLQPSKGPVSDTGMLSPPEDDEMADQAEAPADKAPKDKAALKQIKALKKKAAAKAKQAQAIEDSLADLSDLLRKPKKAAKASKAGTASREPQSDADADAAADLTDDDKRSDFGEEDTIDARTAADKAQRKKSLRFYTSQIVQKANRRAGAGRDAGGDVDIPYRERLRDRQARLLADAERRGQKGSKHGVDLGDDDGDGGGSDDGGEGGEALKDQDDEYYDMVASASRKKKDEKAARQEALKAAEKGERVVEQEVVGEDGKRKITYAVLKNKGLTPRRKKEVRNPRVKKRMMYADKQKKLRSMRSTYKGGEGPGGYQGELSGIKTGLVKSVKF</sequence>
<evidence type="ECO:0000259" key="6">
    <source>
        <dbReference type="Pfam" id="PF09368"/>
    </source>
</evidence>
<feature type="region of interest" description="Disordered" evidence="5">
    <location>
        <begin position="601"/>
        <end position="627"/>
    </location>
</feature>
<comment type="caution">
    <text evidence="7">The sequence shown here is derived from an EMBL/GenBank/DDBJ whole genome shotgun (WGS) entry which is preliminary data.</text>
</comment>
<protein>
    <submittedName>
        <fullName evidence="7">Sas10 C-terminal domain-containing protein</fullName>
    </submittedName>
</protein>
<dbReference type="Proteomes" id="UP001244011">
    <property type="component" value="Unassembled WGS sequence"/>
</dbReference>
<evidence type="ECO:0000256" key="5">
    <source>
        <dbReference type="SAM" id="MobiDB-lite"/>
    </source>
</evidence>
<dbReference type="GeneID" id="85310797"/>
<keyword evidence="3" id="KW-0597">Phosphoprotein</keyword>
<gene>
    <name evidence="7" type="ORF">QBC33DRAFT_535291</name>
</gene>
<dbReference type="GO" id="GO:0000462">
    <property type="term" value="P:maturation of SSU-rRNA from tricistronic rRNA transcript (SSU-rRNA, 5.8S rRNA, LSU-rRNA)"/>
    <property type="evidence" value="ECO:0007669"/>
    <property type="project" value="TreeGrafter"/>
</dbReference>
<dbReference type="EMBL" id="MU839005">
    <property type="protein sequence ID" value="KAK1768530.1"/>
    <property type="molecule type" value="Genomic_DNA"/>
</dbReference>
<evidence type="ECO:0000256" key="2">
    <source>
        <dbReference type="ARBA" id="ARBA00010979"/>
    </source>
</evidence>
<feature type="region of interest" description="Disordered" evidence="5">
    <location>
        <begin position="1"/>
        <end position="25"/>
    </location>
</feature>
<dbReference type="GO" id="GO:0032040">
    <property type="term" value="C:small-subunit processome"/>
    <property type="evidence" value="ECO:0007669"/>
    <property type="project" value="TreeGrafter"/>
</dbReference>
<evidence type="ECO:0000313" key="8">
    <source>
        <dbReference type="Proteomes" id="UP001244011"/>
    </source>
</evidence>
<evidence type="ECO:0000256" key="3">
    <source>
        <dbReference type="ARBA" id="ARBA00022553"/>
    </source>
</evidence>
<dbReference type="PANTHER" id="PTHR13237">
    <property type="entry name" value="SOMETHING ABOUT SILENCING PROTEIN 10-RELATED"/>
    <property type="match status" value="1"/>
</dbReference>